<feature type="transmembrane region" description="Helical" evidence="6">
    <location>
        <begin position="117"/>
        <end position="140"/>
    </location>
</feature>
<protein>
    <submittedName>
        <fullName evidence="7">Threonine/homoserine/homoserine lactone efflux protein</fullName>
    </submittedName>
</protein>
<comment type="subcellular location">
    <subcellularLocation>
        <location evidence="1">Cell membrane</location>
        <topology evidence="1">Multi-pass membrane protein</topology>
    </subcellularLocation>
</comment>
<dbReference type="RefSeq" id="WP_083351800.1">
    <property type="nucleotide sequence ID" value="NZ_FNBL01000006.1"/>
</dbReference>
<dbReference type="GO" id="GO:0005886">
    <property type="term" value="C:plasma membrane"/>
    <property type="evidence" value="ECO:0007669"/>
    <property type="project" value="UniProtKB-SubCell"/>
</dbReference>
<feature type="transmembrane region" description="Helical" evidence="6">
    <location>
        <begin position="78"/>
        <end position="96"/>
    </location>
</feature>
<feature type="transmembrane region" description="Helical" evidence="6">
    <location>
        <begin position="47"/>
        <end position="72"/>
    </location>
</feature>
<dbReference type="PANTHER" id="PTHR30086">
    <property type="entry name" value="ARGININE EXPORTER PROTEIN ARGO"/>
    <property type="match status" value="1"/>
</dbReference>
<sequence>MIPLSDLWPILLGWAIAVGSPGPAILAIVGAAMGGGRANGFAVSTGVWCGSVFWALLAGFGLGAAMMTHAWVLDALRYIGAGYLLVLAVKSARAAMAKGEAKVRAVNEPLRVSFLKGLTIHVMNPKAILFWGALFAVVIPEGAEPIALLQVGASCLAVSFTVMSTMAFAFSTRFIARGYLRLHRVFEGAFAALFGFAALKVLTAKVV</sequence>
<accession>A0A1G7NAP3</accession>
<evidence type="ECO:0000256" key="5">
    <source>
        <dbReference type="ARBA" id="ARBA00023136"/>
    </source>
</evidence>
<reference evidence="7 8" key="1">
    <citation type="submission" date="2016-10" db="EMBL/GenBank/DDBJ databases">
        <authorList>
            <person name="de Groot N.N."/>
        </authorList>
    </citation>
    <scope>NUCLEOTIDE SEQUENCE [LARGE SCALE GENOMIC DNA]</scope>
    <source>
        <strain evidence="7 8">DSM 27375</strain>
    </source>
</reference>
<evidence type="ECO:0000313" key="8">
    <source>
        <dbReference type="Proteomes" id="UP000182284"/>
    </source>
</evidence>
<keyword evidence="2" id="KW-1003">Cell membrane</keyword>
<organism evidence="7 8">
    <name type="scientific">Celeribacter baekdonensis</name>
    <dbReference type="NCBI Taxonomy" id="875171"/>
    <lineage>
        <taxon>Bacteria</taxon>
        <taxon>Pseudomonadati</taxon>
        <taxon>Pseudomonadota</taxon>
        <taxon>Alphaproteobacteria</taxon>
        <taxon>Rhodobacterales</taxon>
        <taxon>Roseobacteraceae</taxon>
        <taxon>Celeribacter</taxon>
    </lineage>
</organism>
<name>A0A1G7NAP3_9RHOB</name>
<dbReference type="GO" id="GO:0015171">
    <property type="term" value="F:amino acid transmembrane transporter activity"/>
    <property type="evidence" value="ECO:0007669"/>
    <property type="project" value="TreeGrafter"/>
</dbReference>
<gene>
    <name evidence="7" type="ORF">SAMN04488117_106223</name>
</gene>
<dbReference type="OrthoDB" id="7659099at2"/>
<dbReference type="InterPro" id="IPR001123">
    <property type="entry name" value="LeuE-type"/>
</dbReference>
<feature type="transmembrane region" description="Helical" evidence="6">
    <location>
        <begin position="12"/>
        <end position="35"/>
    </location>
</feature>
<feature type="transmembrane region" description="Helical" evidence="6">
    <location>
        <begin position="146"/>
        <end position="170"/>
    </location>
</feature>
<dbReference type="PANTHER" id="PTHR30086:SF20">
    <property type="entry name" value="ARGININE EXPORTER PROTEIN ARGO-RELATED"/>
    <property type="match status" value="1"/>
</dbReference>
<keyword evidence="3 6" id="KW-0812">Transmembrane</keyword>
<keyword evidence="4 6" id="KW-1133">Transmembrane helix</keyword>
<evidence type="ECO:0000256" key="6">
    <source>
        <dbReference type="SAM" id="Phobius"/>
    </source>
</evidence>
<evidence type="ECO:0000256" key="2">
    <source>
        <dbReference type="ARBA" id="ARBA00022475"/>
    </source>
</evidence>
<dbReference type="Proteomes" id="UP000182284">
    <property type="component" value="Unassembled WGS sequence"/>
</dbReference>
<evidence type="ECO:0000313" key="7">
    <source>
        <dbReference type="EMBL" id="SDF70981.1"/>
    </source>
</evidence>
<evidence type="ECO:0000256" key="3">
    <source>
        <dbReference type="ARBA" id="ARBA00022692"/>
    </source>
</evidence>
<evidence type="ECO:0000256" key="4">
    <source>
        <dbReference type="ARBA" id="ARBA00022989"/>
    </source>
</evidence>
<dbReference type="AlphaFoldDB" id="A0A1G7NAP3"/>
<evidence type="ECO:0000256" key="1">
    <source>
        <dbReference type="ARBA" id="ARBA00004651"/>
    </source>
</evidence>
<keyword evidence="5 6" id="KW-0472">Membrane</keyword>
<dbReference type="Pfam" id="PF01810">
    <property type="entry name" value="LysE"/>
    <property type="match status" value="1"/>
</dbReference>
<proteinExistence type="predicted"/>
<dbReference type="EMBL" id="FNBL01000006">
    <property type="protein sequence ID" value="SDF70981.1"/>
    <property type="molecule type" value="Genomic_DNA"/>
</dbReference>